<dbReference type="SUPFAM" id="SSF52738">
    <property type="entry name" value="Methylesterase CheB, C-terminal domain"/>
    <property type="match status" value="1"/>
</dbReference>
<keyword evidence="4 6" id="KW-0597">Phosphoprotein</keyword>
<dbReference type="NCBIfam" id="NF001965">
    <property type="entry name" value="PRK00742.1"/>
    <property type="match status" value="1"/>
</dbReference>
<dbReference type="EC" id="3.5.1.44" evidence="4"/>
<comment type="catalytic activity">
    <reaction evidence="4">
        <text>L-glutaminyl-[protein] + H2O = L-glutamyl-[protein] + NH4(+)</text>
        <dbReference type="Rhea" id="RHEA:16441"/>
        <dbReference type="Rhea" id="RHEA-COMP:10207"/>
        <dbReference type="Rhea" id="RHEA-COMP:10208"/>
        <dbReference type="ChEBI" id="CHEBI:15377"/>
        <dbReference type="ChEBI" id="CHEBI:28938"/>
        <dbReference type="ChEBI" id="CHEBI:29973"/>
        <dbReference type="ChEBI" id="CHEBI:30011"/>
        <dbReference type="EC" id="3.5.1.44"/>
    </reaction>
</comment>
<comment type="similarity">
    <text evidence="4">Belongs to the CheB family.</text>
</comment>
<evidence type="ECO:0000256" key="2">
    <source>
        <dbReference type="ARBA" id="ARBA00022801"/>
    </source>
</evidence>
<evidence type="ECO:0000256" key="5">
    <source>
        <dbReference type="PROSITE-ProRule" id="PRU00050"/>
    </source>
</evidence>
<dbReference type="GO" id="GO:0008984">
    <property type="term" value="F:protein-glutamate methylesterase activity"/>
    <property type="evidence" value="ECO:0007669"/>
    <property type="project" value="UniProtKB-UniRule"/>
</dbReference>
<proteinExistence type="inferred from homology"/>
<dbReference type="GO" id="GO:0050568">
    <property type="term" value="F:protein-glutamine glutaminase activity"/>
    <property type="evidence" value="ECO:0007669"/>
    <property type="project" value="UniProtKB-UniRule"/>
</dbReference>
<gene>
    <name evidence="4" type="primary">cheB</name>
    <name evidence="9" type="ORF">F0L46_17965</name>
</gene>
<dbReference type="Proteomes" id="UP000323142">
    <property type="component" value="Unassembled WGS sequence"/>
</dbReference>
<dbReference type="EC" id="3.1.1.61" evidence="4"/>
<feature type="active site" evidence="4 5">
    <location>
        <position position="181"/>
    </location>
</feature>
<comment type="subcellular location">
    <subcellularLocation>
        <location evidence="4">Cytoplasm</location>
    </subcellularLocation>
</comment>
<keyword evidence="10" id="KW-1185">Reference proteome</keyword>
<evidence type="ECO:0000259" key="7">
    <source>
        <dbReference type="PROSITE" id="PS50110"/>
    </source>
</evidence>
<dbReference type="InterPro" id="IPR001789">
    <property type="entry name" value="Sig_transdc_resp-reg_receiver"/>
</dbReference>
<dbReference type="Gene3D" id="3.40.50.2300">
    <property type="match status" value="1"/>
</dbReference>
<dbReference type="PROSITE" id="PS50122">
    <property type="entry name" value="CHEB"/>
    <property type="match status" value="1"/>
</dbReference>
<evidence type="ECO:0000256" key="3">
    <source>
        <dbReference type="ARBA" id="ARBA00048267"/>
    </source>
</evidence>
<reference evidence="9 10" key="1">
    <citation type="submission" date="2019-09" db="EMBL/GenBank/DDBJ databases">
        <title>Salinarimonas rosea gen. nov., sp. nov., a new member of the a-2 subgroup of the Proteobacteria.</title>
        <authorList>
            <person name="Liu J."/>
        </authorList>
    </citation>
    <scope>NUCLEOTIDE SEQUENCE [LARGE SCALE GENOMIC DNA]</scope>
    <source>
        <strain evidence="9 10">BN140002</strain>
    </source>
</reference>
<keyword evidence="1 4" id="KW-0145">Chemotaxis</keyword>
<comment type="function">
    <text evidence="4">Involved in chemotaxis. Part of a chemotaxis signal transduction system that modulates chemotaxis in response to various stimuli. Catalyzes the demethylation of specific methylglutamate residues introduced into the chemoreceptors (methyl-accepting chemotaxis proteins or MCP) by CheR. Also mediates the irreversible deamidation of specific glutamine residues to glutamic acid.</text>
</comment>
<dbReference type="CDD" id="cd17541">
    <property type="entry name" value="REC_CheB-like"/>
    <property type="match status" value="1"/>
</dbReference>
<reference evidence="9 10" key="2">
    <citation type="submission" date="2019-09" db="EMBL/GenBank/DDBJ databases">
        <authorList>
            <person name="Jin C."/>
        </authorList>
    </citation>
    <scope>NUCLEOTIDE SEQUENCE [LARGE SCALE GENOMIC DNA]</scope>
    <source>
        <strain evidence="9 10">BN140002</strain>
    </source>
</reference>
<evidence type="ECO:0000313" key="10">
    <source>
        <dbReference type="Proteomes" id="UP000323142"/>
    </source>
</evidence>
<evidence type="ECO:0000256" key="4">
    <source>
        <dbReference type="HAMAP-Rule" id="MF_00099"/>
    </source>
</evidence>
<comment type="catalytic activity">
    <reaction evidence="3 4">
        <text>[protein]-L-glutamate 5-O-methyl ester + H2O = L-glutamyl-[protein] + methanol + H(+)</text>
        <dbReference type="Rhea" id="RHEA:23236"/>
        <dbReference type="Rhea" id="RHEA-COMP:10208"/>
        <dbReference type="Rhea" id="RHEA-COMP:10311"/>
        <dbReference type="ChEBI" id="CHEBI:15377"/>
        <dbReference type="ChEBI" id="CHEBI:15378"/>
        <dbReference type="ChEBI" id="CHEBI:17790"/>
        <dbReference type="ChEBI" id="CHEBI:29973"/>
        <dbReference type="ChEBI" id="CHEBI:82795"/>
        <dbReference type="EC" id="3.1.1.61"/>
    </reaction>
</comment>
<dbReference type="CDD" id="cd16432">
    <property type="entry name" value="CheB_Rec"/>
    <property type="match status" value="1"/>
</dbReference>
<keyword evidence="2 4" id="KW-0378">Hydrolase</keyword>
<organism evidence="9 10">
    <name type="scientific">Salinarimonas soli</name>
    <dbReference type="NCBI Taxonomy" id="1638099"/>
    <lineage>
        <taxon>Bacteria</taxon>
        <taxon>Pseudomonadati</taxon>
        <taxon>Pseudomonadota</taxon>
        <taxon>Alphaproteobacteria</taxon>
        <taxon>Hyphomicrobiales</taxon>
        <taxon>Salinarimonadaceae</taxon>
        <taxon>Salinarimonas</taxon>
    </lineage>
</organism>
<evidence type="ECO:0000313" key="9">
    <source>
        <dbReference type="EMBL" id="KAA2235815.1"/>
    </source>
</evidence>
<dbReference type="InterPro" id="IPR008248">
    <property type="entry name" value="CheB-like"/>
</dbReference>
<dbReference type="SUPFAM" id="SSF52172">
    <property type="entry name" value="CheY-like"/>
    <property type="match status" value="1"/>
</dbReference>
<accession>A0A5B2VB23</accession>
<dbReference type="InterPro" id="IPR011006">
    <property type="entry name" value="CheY-like_superfamily"/>
</dbReference>
<comment type="PTM">
    <text evidence="4">Phosphorylated by CheA. Phosphorylation of the N-terminal regulatory domain activates the methylesterase activity.</text>
</comment>
<feature type="active site" evidence="4 5">
    <location>
        <position position="305"/>
    </location>
</feature>
<feature type="domain" description="Response regulatory" evidence="7">
    <location>
        <begin position="1"/>
        <end position="117"/>
    </location>
</feature>
<dbReference type="OrthoDB" id="9793421at2"/>
<dbReference type="GO" id="GO:0005737">
    <property type="term" value="C:cytoplasm"/>
    <property type="evidence" value="ECO:0007669"/>
    <property type="project" value="UniProtKB-SubCell"/>
</dbReference>
<feature type="domain" description="CheB-type methylesterase" evidence="8">
    <location>
        <begin position="166"/>
        <end position="363"/>
    </location>
</feature>
<dbReference type="GO" id="GO:0000156">
    <property type="term" value="F:phosphorelay response regulator activity"/>
    <property type="evidence" value="ECO:0007669"/>
    <property type="project" value="InterPro"/>
</dbReference>
<protein>
    <recommendedName>
        <fullName evidence="4">Protein-glutamate methylesterase/protein-glutamine glutaminase</fullName>
        <ecNumber evidence="4">3.1.1.61</ecNumber>
        <ecNumber evidence="4">3.5.1.44</ecNumber>
    </recommendedName>
</protein>
<dbReference type="EMBL" id="VUOA01000033">
    <property type="protein sequence ID" value="KAA2235815.1"/>
    <property type="molecule type" value="Genomic_DNA"/>
</dbReference>
<dbReference type="PROSITE" id="PS50110">
    <property type="entry name" value="RESPONSE_REGULATORY"/>
    <property type="match status" value="1"/>
</dbReference>
<feature type="active site" evidence="4 5">
    <location>
        <position position="209"/>
    </location>
</feature>
<feature type="modified residue" description="4-aspartylphosphate" evidence="4 6">
    <location>
        <position position="50"/>
    </location>
</feature>
<evidence type="ECO:0000256" key="6">
    <source>
        <dbReference type="PROSITE-ProRule" id="PRU00169"/>
    </source>
</evidence>
<name>A0A5B2VB23_9HYPH</name>
<dbReference type="Pfam" id="PF00072">
    <property type="entry name" value="Response_reg"/>
    <property type="match status" value="1"/>
</dbReference>
<dbReference type="PANTHER" id="PTHR42872:SF3">
    <property type="entry name" value="PROTEIN-GLUTAMATE METHYLESTERASE_PROTEIN-GLUTAMINE GLUTAMINASE 1"/>
    <property type="match status" value="1"/>
</dbReference>
<dbReference type="Pfam" id="PF01339">
    <property type="entry name" value="CheB_methylest"/>
    <property type="match status" value="1"/>
</dbReference>
<dbReference type="HAMAP" id="MF_00099">
    <property type="entry name" value="CheB_chemtxs"/>
    <property type="match status" value="1"/>
</dbReference>
<dbReference type="PANTHER" id="PTHR42872">
    <property type="entry name" value="PROTEIN-GLUTAMATE METHYLESTERASE/PROTEIN-GLUTAMINE GLUTAMINASE"/>
    <property type="match status" value="1"/>
</dbReference>
<keyword evidence="4" id="KW-0963">Cytoplasm</keyword>
<dbReference type="SMART" id="SM00448">
    <property type="entry name" value="REC"/>
    <property type="match status" value="1"/>
</dbReference>
<dbReference type="Gene3D" id="3.40.50.180">
    <property type="entry name" value="Methylesterase CheB, C-terminal domain"/>
    <property type="match status" value="1"/>
</dbReference>
<comment type="domain">
    <text evidence="4">Contains a C-terminal catalytic domain, and an N-terminal region which modulates catalytic activity.</text>
</comment>
<evidence type="ECO:0000259" key="8">
    <source>
        <dbReference type="PROSITE" id="PS50122"/>
    </source>
</evidence>
<sequence length="365" mass="37713">MIVDDSVVVRGLVSRWLTEDGGFEVVGTAANGRAAIDLIERAAPDLVLLDLEMPEVDGFTALPKLLERRPGVSVVVISTLTHRNADVSLKCLSLGATDYLAKPDSHRGVTTSTTFRAELLAKLHALGGARRRRFAPAAPAVPSRGRLDAPAPAAPAAPALRTLPRPRAGLVAPRALLVGASTGGPRAVAQVLGGLGASLQRVPILVVQHMPPIFTAVFAEHLATHTGMIAREPEHGERLTAGRIYVAPGGRHMGLAKDGTAVSIRLDDSPPVNFCRPAVDVLFRDAAAVFGASALAVVLTGMGSDGTNGARALVETGATMIAQDEATSTVWGMPGSIAKAGLAHEILPLDGIAPALKTLLSGAHP</sequence>
<dbReference type="InterPro" id="IPR035909">
    <property type="entry name" value="CheB_C"/>
</dbReference>
<dbReference type="GO" id="GO:0006935">
    <property type="term" value="P:chemotaxis"/>
    <property type="evidence" value="ECO:0007669"/>
    <property type="project" value="UniProtKB-UniRule"/>
</dbReference>
<evidence type="ECO:0000256" key="1">
    <source>
        <dbReference type="ARBA" id="ARBA00022500"/>
    </source>
</evidence>
<dbReference type="PIRSF" id="PIRSF000876">
    <property type="entry name" value="RR_chemtxs_CheB"/>
    <property type="match status" value="1"/>
</dbReference>
<dbReference type="InterPro" id="IPR000673">
    <property type="entry name" value="Sig_transdc_resp-reg_Me-estase"/>
</dbReference>
<comment type="caution">
    <text evidence="9">The sequence shown here is derived from an EMBL/GenBank/DDBJ whole genome shotgun (WGS) entry which is preliminary data.</text>
</comment>
<dbReference type="AlphaFoldDB" id="A0A5B2VB23"/>